<dbReference type="WormBase" id="SRAE_2000482200">
    <property type="protein sequence ID" value="SRP00053"/>
    <property type="gene ID" value="WBGene00265068"/>
</dbReference>
<evidence type="ECO:0000313" key="3">
    <source>
        <dbReference type="WBParaSite" id="SRAE_2000482200.1"/>
    </source>
</evidence>
<evidence type="ECO:0000313" key="4">
    <source>
        <dbReference type="WormBase" id="SRAE_2000482200"/>
    </source>
</evidence>
<dbReference type="GeneID" id="36382561"/>
<name>A0A090LKI6_STRRB</name>
<dbReference type="Proteomes" id="UP000035682">
    <property type="component" value="Unplaced"/>
</dbReference>
<reference evidence="1 2" key="1">
    <citation type="submission" date="2014-09" db="EMBL/GenBank/DDBJ databases">
        <authorList>
            <person name="Martin A.A."/>
        </authorList>
    </citation>
    <scope>NUCLEOTIDE SEQUENCE</scope>
    <source>
        <strain evidence="2">ED321</strain>
        <strain evidence="1">ED321 Heterogonic</strain>
    </source>
</reference>
<protein>
    <submittedName>
        <fullName evidence="3">EGF-like domain-containing protein</fullName>
    </submittedName>
</protein>
<dbReference type="AlphaFoldDB" id="A0A090LKI6"/>
<reference evidence="3" key="2">
    <citation type="submission" date="2020-12" db="UniProtKB">
        <authorList>
            <consortium name="WormBaseParasite"/>
        </authorList>
    </citation>
    <scope>IDENTIFICATION</scope>
</reference>
<dbReference type="WBParaSite" id="SRAE_2000482200.1">
    <property type="protein sequence ID" value="SRAE_2000482200.1"/>
    <property type="gene ID" value="WBGene00265068"/>
</dbReference>
<dbReference type="RefSeq" id="XP_024509387.1">
    <property type="nucleotide sequence ID" value="XM_024643750.1"/>
</dbReference>
<gene>
    <name evidence="1 3 4" type="ORF">SRAE_2000482200</name>
</gene>
<dbReference type="CTD" id="36382561"/>
<evidence type="ECO:0000313" key="2">
    <source>
        <dbReference type="Proteomes" id="UP000035682"/>
    </source>
</evidence>
<keyword evidence="2" id="KW-1185">Reference proteome</keyword>
<dbReference type="EMBL" id="LN609529">
    <property type="protein sequence ID" value="CEF70188.1"/>
    <property type="molecule type" value="Genomic_DNA"/>
</dbReference>
<sequence length="90" mass="10669">MLKSFYNNFENDYLADEDVSLINKHYCKNNCFSFFIRLIGGNTDFTNCDNCFCHNRYNGRYCQTRRSTVSDKCGFLYLTAVKHYMKLSLL</sequence>
<proteinExistence type="predicted"/>
<accession>A0A090LKI6</accession>
<evidence type="ECO:0000313" key="1">
    <source>
        <dbReference type="EMBL" id="CEF70188.1"/>
    </source>
</evidence>
<organism evidence="1">
    <name type="scientific">Strongyloides ratti</name>
    <name type="common">Parasitic roundworm</name>
    <dbReference type="NCBI Taxonomy" id="34506"/>
    <lineage>
        <taxon>Eukaryota</taxon>
        <taxon>Metazoa</taxon>
        <taxon>Ecdysozoa</taxon>
        <taxon>Nematoda</taxon>
        <taxon>Chromadorea</taxon>
        <taxon>Rhabditida</taxon>
        <taxon>Tylenchina</taxon>
        <taxon>Panagrolaimomorpha</taxon>
        <taxon>Strongyloidoidea</taxon>
        <taxon>Strongyloididae</taxon>
        <taxon>Strongyloides</taxon>
    </lineage>
</organism>